<dbReference type="GO" id="GO:0019305">
    <property type="term" value="P:dTDP-rhamnose biosynthetic process"/>
    <property type="evidence" value="ECO:0007669"/>
    <property type="project" value="TreeGrafter"/>
</dbReference>
<dbReference type="AlphaFoldDB" id="A0A1F6CB72"/>
<dbReference type="Gene3D" id="2.60.120.10">
    <property type="entry name" value="Jelly Rolls"/>
    <property type="match status" value="1"/>
</dbReference>
<accession>A0A1F6CB72</accession>
<feature type="active site" description="Proton acceptor" evidence="1">
    <location>
        <position position="63"/>
    </location>
</feature>
<comment type="caution">
    <text evidence="3">The sequence shown here is derived from an EMBL/GenBank/DDBJ whole genome shotgun (WGS) entry which is preliminary data.</text>
</comment>
<evidence type="ECO:0000313" key="3">
    <source>
        <dbReference type="EMBL" id="OGG46455.1"/>
    </source>
</evidence>
<feature type="site" description="Participates in a stacking interaction with the thymidine ring of dTDP-4-oxo-6-deoxyglucose" evidence="2">
    <location>
        <position position="137"/>
    </location>
</feature>
<dbReference type="GO" id="GO:0000271">
    <property type="term" value="P:polysaccharide biosynthetic process"/>
    <property type="evidence" value="ECO:0007669"/>
    <property type="project" value="TreeGrafter"/>
</dbReference>
<evidence type="ECO:0000256" key="1">
    <source>
        <dbReference type="PIRSR" id="PIRSR600888-1"/>
    </source>
</evidence>
<dbReference type="InterPro" id="IPR000888">
    <property type="entry name" value="RmlC-like"/>
</dbReference>
<sequence>MDTTVYNGKIADVRYKRLRVFADDRGFFAELLRADDPFFGGAFAGFGQTAVTMSYPGVIKAFHWHRRQDDAWFVLKGMAQVVLHDLRDGSPTKGQTEVYYMGEQNPILLVIPRGVAHGYRVLGNEPVYLVYHVTQPYNPKDPDEQRIPHDDPAIGFDWTTKMR</sequence>
<dbReference type="SUPFAM" id="SSF51182">
    <property type="entry name" value="RmlC-like cupins"/>
    <property type="match status" value="1"/>
</dbReference>
<dbReference type="PANTHER" id="PTHR21047:SF2">
    <property type="entry name" value="THYMIDINE DIPHOSPHO-4-KETO-RHAMNOSE 3,5-EPIMERASE"/>
    <property type="match status" value="1"/>
</dbReference>
<dbReference type="InterPro" id="IPR014710">
    <property type="entry name" value="RmlC-like_jellyroll"/>
</dbReference>
<protein>
    <submittedName>
        <fullName evidence="3">Spore coat protein</fullName>
    </submittedName>
</protein>
<name>A0A1F6CB72_HANXR</name>
<dbReference type="PANTHER" id="PTHR21047">
    <property type="entry name" value="DTDP-6-DEOXY-D-GLUCOSE-3,5 EPIMERASE"/>
    <property type="match status" value="1"/>
</dbReference>
<dbReference type="GO" id="GO:0008830">
    <property type="term" value="F:dTDP-4-dehydrorhamnose 3,5-epimerase activity"/>
    <property type="evidence" value="ECO:0007669"/>
    <property type="project" value="InterPro"/>
</dbReference>
<reference evidence="3 4" key="1">
    <citation type="journal article" date="2016" name="Nat. Commun.">
        <title>Thousands of microbial genomes shed light on interconnected biogeochemical processes in an aquifer system.</title>
        <authorList>
            <person name="Anantharaman K."/>
            <person name="Brown C.T."/>
            <person name="Hug L.A."/>
            <person name="Sharon I."/>
            <person name="Castelle C.J."/>
            <person name="Probst A.J."/>
            <person name="Thomas B.C."/>
            <person name="Singh A."/>
            <person name="Wilkins M.J."/>
            <person name="Karaoz U."/>
            <person name="Brodie E.L."/>
            <person name="Williams K.H."/>
            <person name="Hubbard S.S."/>
            <person name="Banfield J.F."/>
        </authorList>
    </citation>
    <scope>NUCLEOTIDE SEQUENCE [LARGE SCALE GENOMIC DNA]</scope>
    <source>
        <strain evidence="4">RIFCSPLOWO2_12_FULL_64_10</strain>
    </source>
</reference>
<dbReference type="GO" id="GO:0005829">
    <property type="term" value="C:cytosol"/>
    <property type="evidence" value="ECO:0007669"/>
    <property type="project" value="TreeGrafter"/>
</dbReference>
<evidence type="ECO:0000256" key="2">
    <source>
        <dbReference type="PIRSR" id="PIRSR600888-3"/>
    </source>
</evidence>
<dbReference type="Proteomes" id="UP000178606">
    <property type="component" value="Unassembled WGS sequence"/>
</dbReference>
<dbReference type="EMBL" id="MFKF01000313">
    <property type="protein sequence ID" value="OGG46455.1"/>
    <property type="molecule type" value="Genomic_DNA"/>
</dbReference>
<proteinExistence type="predicted"/>
<evidence type="ECO:0000313" key="4">
    <source>
        <dbReference type="Proteomes" id="UP000178606"/>
    </source>
</evidence>
<feature type="active site" description="Proton donor" evidence="1">
    <location>
        <position position="131"/>
    </location>
</feature>
<gene>
    <name evidence="3" type="ORF">A3F84_18315</name>
</gene>
<keyword evidence="3" id="KW-0946">Virion</keyword>
<keyword evidence="3" id="KW-0167">Capsid protein</keyword>
<organism evidence="3 4">
    <name type="scientific">Handelsmanbacteria sp. (strain RIFCSPLOWO2_12_FULL_64_10)</name>
    <dbReference type="NCBI Taxonomy" id="1817868"/>
    <lineage>
        <taxon>Bacteria</taxon>
        <taxon>Candidatus Handelsmaniibacteriota</taxon>
    </lineage>
</organism>
<dbReference type="InterPro" id="IPR011051">
    <property type="entry name" value="RmlC_Cupin_sf"/>
</dbReference>
<dbReference type="Pfam" id="PF00908">
    <property type="entry name" value="dTDP_sugar_isom"/>
    <property type="match status" value="1"/>
</dbReference>